<sequence>MNAQYPIADRRDSARTSAPAKASPIRREHRVRDFGVGYGNSSGYVSNRRYASASITPRFRFA</sequence>
<feature type="region of interest" description="Disordered" evidence="1">
    <location>
        <begin position="1"/>
        <end position="28"/>
    </location>
</feature>
<accession>A0ABV4HRA1</accession>
<proteinExistence type="predicted"/>
<reference evidence="2 3" key="1">
    <citation type="submission" date="2024-07" db="EMBL/GenBank/DDBJ databases">
        <title>Luteimonas salilacus sp. nov., isolated from the shore soil of Salt Lake in Tibet of China.</title>
        <authorList>
            <person name="Zhang X."/>
            <person name="Li A."/>
        </authorList>
    </citation>
    <scope>NUCLEOTIDE SEQUENCE [LARGE SCALE GENOMIC DNA]</scope>
    <source>
        <strain evidence="2 3">B3-2-R+30</strain>
    </source>
</reference>
<comment type="caution">
    <text evidence="2">The sequence shown here is derived from an EMBL/GenBank/DDBJ whole genome shotgun (WGS) entry which is preliminary data.</text>
</comment>
<keyword evidence="3" id="KW-1185">Reference proteome</keyword>
<organism evidence="2 3">
    <name type="scientific">Luteimonas salinilitoris</name>
    <dbReference type="NCBI Taxonomy" id="3237697"/>
    <lineage>
        <taxon>Bacteria</taxon>
        <taxon>Pseudomonadati</taxon>
        <taxon>Pseudomonadota</taxon>
        <taxon>Gammaproteobacteria</taxon>
        <taxon>Lysobacterales</taxon>
        <taxon>Lysobacteraceae</taxon>
        <taxon>Luteimonas</taxon>
    </lineage>
</organism>
<protein>
    <submittedName>
        <fullName evidence="2">Uncharacterized protein</fullName>
    </submittedName>
</protein>
<evidence type="ECO:0000313" key="2">
    <source>
        <dbReference type="EMBL" id="MEZ0475244.1"/>
    </source>
</evidence>
<dbReference type="Proteomes" id="UP001566331">
    <property type="component" value="Unassembled WGS sequence"/>
</dbReference>
<evidence type="ECO:0000313" key="3">
    <source>
        <dbReference type="Proteomes" id="UP001566331"/>
    </source>
</evidence>
<name>A0ABV4HRA1_9GAMM</name>
<dbReference type="EMBL" id="JBFWIC010000014">
    <property type="protein sequence ID" value="MEZ0475244.1"/>
    <property type="molecule type" value="Genomic_DNA"/>
</dbReference>
<gene>
    <name evidence="2" type="ORF">AB6713_11540</name>
</gene>
<dbReference type="RefSeq" id="WP_370564681.1">
    <property type="nucleotide sequence ID" value="NZ_JBFWIB010000009.1"/>
</dbReference>
<evidence type="ECO:0000256" key="1">
    <source>
        <dbReference type="SAM" id="MobiDB-lite"/>
    </source>
</evidence>